<evidence type="ECO:0000256" key="7">
    <source>
        <dbReference type="ARBA" id="ARBA00023224"/>
    </source>
</evidence>
<evidence type="ECO:0000256" key="8">
    <source>
        <dbReference type="SAM" id="Phobius"/>
    </source>
</evidence>
<evidence type="ECO:0000256" key="2">
    <source>
        <dbReference type="ARBA" id="ARBA00022692"/>
    </source>
</evidence>
<dbReference type="GO" id="GO:0004930">
    <property type="term" value="F:G protein-coupled receptor activity"/>
    <property type="evidence" value="ECO:0007669"/>
    <property type="project" value="UniProtKB-KW"/>
</dbReference>
<feature type="transmembrane region" description="Helical" evidence="8">
    <location>
        <begin position="201"/>
        <end position="224"/>
    </location>
</feature>
<dbReference type="OrthoDB" id="6123136at2759"/>
<keyword evidence="6 10" id="KW-0675">Receptor</keyword>
<dbReference type="GO" id="GO:0005886">
    <property type="term" value="C:plasma membrane"/>
    <property type="evidence" value="ECO:0007669"/>
    <property type="project" value="TreeGrafter"/>
</dbReference>
<keyword evidence="4" id="KW-0297">G-protein coupled receptor</keyword>
<dbReference type="EMBL" id="NEDP02005570">
    <property type="protein sequence ID" value="OWF38228.1"/>
    <property type="molecule type" value="Genomic_DNA"/>
</dbReference>
<feature type="transmembrane region" description="Helical" evidence="8">
    <location>
        <begin position="82"/>
        <end position="101"/>
    </location>
</feature>
<evidence type="ECO:0000256" key="5">
    <source>
        <dbReference type="ARBA" id="ARBA00023136"/>
    </source>
</evidence>
<dbReference type="PANTHER" id="PTHR24243">
    <property type="entry name" value="G-PROTEIN COUPLED RECEPTOR"/>
    <property type="match status" value="1"/>
</dbReference>
<dbReference type="Proteomes" id="UP000242188">
    <property type="component" value="Unassembled WGS sequence"/>
</dbReference>
<feature type="transmembrane region" description="Helical" evidence="8">
    <location>
        <begin position="49"/>
        <end position="70"/>
    </location>
</feature>
<dbReference type="SUPFAM" id="SSF81321">
    <property type="entry name" value="Family A G protein-coupled receptor-like"/>
    <property type="match status" value="1"/>
</dbReference>
<dbReference type="Pfam" id="PF00001">
    <property type="entry name" value="7tm_1"/>
    <property type="match status" value="1"/>
</dbReference>
<keyword evidence="2 8" id="KW-0812">Transmembrane</keyword>
<evidence type="ECO:0000256" key="1">
    <source>
        <dbReference type="ARBA" id="ARBA00004141"/>
    </source>
</evidence>
<protein>
    <submittedName>
        <fullName evidence="10">Adrenocorticotropic hormone receptor</fullName>
    </submittedName>
</protein>
<organism evidence="10 11">
    <name type="scientific">Mizuhopecten yessoensis</name>
    <name type="common">Japanese scallop</name>
    <name type="synonym">Patinopecten yessoensis</name>
    <dbReference type="NCBI Taxonomy" id="6573"/>
    <lineage>
        <taxon>Eukaryota</taxon>
        <taxon>Metazoa</taxon>
        <taxon>Spiralia</taxon>
        <taxon>Lophotrochozoa</taxon>
        <taxon>Mollusca</taxon>
        <taxon>Bivalvia</taxon>
        <taxon>Autobranchia</taxon>
        <taxon>Pteriomorphia</taxon>
        <taxon>Pectinida</taxon>
        <taxon>Pectinoidea</taxon>
        <taxon>Pectinidae</taxon>
        <taxon>Mizuhopecten</taxon>
    </lineage>
</organism>
<dbReference type="InterPro" id="IPR000276">
    <property type="entry name" value="GPCR_Rhodpsn"/>
</dbReference>
<dbReference type="PANTHER" id="PTHR24243:SF233">
    <property type="entry name" value="THYROTROPIN-RELEASING HORMONE RECEPTOR"/>
    <property type="match status" value="1"/>
</dbReference>
<feature type="transmembrane region" description="Helical" evidence="8">
    <location>
        <begin position="244"/>
        <end position="262"/>
    </location>
</feature>
<comment type="subcellular location">
    <subcellularLocation>
        <location evidence="1">Membrane</location>
        <topology evidence="1">Multi-pass membrane protein</topology>
    </subcellularLocation>
</comment>
<reference evidence="10 11" key="1">
    <citation type="journal article" date="2017" name="Nat. Ecol. Evol.">
        <title>Scallop genome provides insights into evolution of bilaterian karyotype and development.</title>
        <authorList>
            <person name="Wang S."/>
            <person name="Zhang J."/>
            <person name="Jiao W."/>
            <person name="Li J."/>
            <person name="Xun X."/>
            <person name="Sun Y."/>
            <person name="Guo X."/>
            <person name="Huan P."/>
            <person name="Dong B."/>
            <person name="Zhang L."/>
            <person name="Hu X."/>
            <person name="Sun X."/>
            <person name="Wang J."/>
            <person name="Zhao C."/>
            <person name="Wang Y."/>
            <person name="Wang D."/>
            <person name="Huang X."/>
            <person name="Wang R."/>
            <person name="Lv J."/>
            <person name="Li Y."/>
            <person name="Zhang Z."/>
            <person name="Liu B."/>
            <person name="Lu W."/>
            <person name="Hui Y."/>
            <person name="Liang J."/>
            <person name="Zhou Z."/>
            <person name="Hou R."/>
            <person name="Li X."/>
            <person name="Liu Y."/>
            <person name="Li H."/>
            <person name="Ning X."/>
            <person name="Lin Y."/>
            <person name="Zhao L."/>
            <person name="Xing Q."/>
            <person name="Dou J."/>
            <person name="Li Y."/>
            <person name="Mao J."/>
            <person name="Guo H."/>
            <person name="Dou H."/>
            <person name="Li T."/>
            <person name="Mu C."/>
            <person name="Jiang W."/>
            <person name="Fu Q."/>
            <person name="Fu X."/>
            <person name="Miao Y."/>
            <person name="Liu J."/>
            <person name="Yu Q."/>
            <person name="Li R."/>
            <person name="Liao H."/>
            <person name="Li X."/>
            <person name="Kong Y."/>
            <person name="Jiang Z."/>
            <person name="Chourrout D."/>
            <person name="Li R."/>
            <person name="Bao Z."/>
        </authorList>
    </citation>
    <scope>NUCLEOTIDE SEQUENCE [LARGE SCALE GENOMIC DNA]</scope>
    <source>
        <strain evidence="10 11">PY_sf001</strain>
    </source>
</reference>
<comment type="caution">
    <text evidence="10">The sequence shown here is derived from an EMBL/GenBank/DDBJ whole genome shotgun (WGS) entry which is preliminary data.</text>
</comment>
<dbReference type="Gene3D" id="1.20.1070.10">
    <property type="entry name" value="Rhodopsin 7-helix transmembrane proteins"/>
    <property type="match status" value="1"/>
</dbReference>
<feature type="transmembrane region" description="Helical" evidence="8">
    <location>
        <begin position="121"/>
        <end position="146"/>
    </location>
</feature>
<feature type="transmembrane region" description="Helical" evidence="8">
    <location>
        <begin position="282"/>
        <end position="304"/>
    </location>
</feature>
<feature type="transmembrane region" description="Helical" evidence="8">
    <location>
        <begin position="166"/>
        <end position="189"/>
    </location>
</feature>
<keyword evidence="3 8" id="KW-1133">Transmembrane helix</keyword>
<proteinExistence type="predicted"/>
<name>A0A210PP32_MIZYE</name>
<evidence type="ECO:0000313" key="11">
    <source>
        <dbReference type="Proteomes" id="UP000242188"/>
    </source>
</evidence>
<feature type="domain" description="G-protein coupled receptors family 1 profile" evidence="9">
    <location>
        <begin position="63"/>
        <end position="302"/>
    </location>
</feature>
<evidence type="ECO:0000313" key="10">
    <source>
        <dbReference type="EMBL" id="OWF38228.1"/>
    </source>
</evidence>
<keyword evidence="7" id="KW-0807">Transducer</keyword>
<dbReference type="CDD" id="cd00637">
    <property type="entry name" value="7tm_classA_rhodopsin-like"/>
    <property type="match status" value="1"/>
</dbReference>
<dbReference type="AlphaFoldDB" id="A0A210PP32"/>
<dbReference type="STRING" id="6573.A0A210PP32"/>
<sequence>MSSTIIPKMLIASSTDLYALRVDNSTPYTNGSAKTHDTGNCLTSYCVPITIAISCIALIGIITNLIVVFVIVKDSRLRRPTFIAIVALSLSDFTFLLFRYIRYVVMGYFRDLISAHVMKTIKFVCDLVGLTAGGSSIMHVLLLSVLRYYIVVHPLKSHIAITNKRIILVSLCVWVFSALNGWFYLYAVIINRENDLQMSKVTNITITLVMSILPLATILFFHVLKARTLKDSLAACKLNATKQMSQIVTFVIVTYIVTTTPANTRDILVISWGHSKETWMMVFGQIGRLLLFMNYAINPFIYFVHSPQFRKNIRYCWRKQHLHNVSTGRTPRSMSSLSRVTEAVTLPPDNTHL</sequence>
<gene>
    <name evidence="10" type="ORF">KP79_PYT10603</name>
</gene>
<dbReference type="PROSITE" id="PS50262">
    <property type="entry name" value="G_PROTEIN_RECEP_F1_2"/>
    <property type="match status" value="1"/>
</dbReference>
<dbReference type="PRINTS" id="PR00237">
    <property type="entry name" value="GPCRRHODOPSN"/>
</dbReference>
<dbReference type="SMART" id="SM01381">
    <property type="entry name" value="7TM_GPCR_Srsx"/>
    <property type="match status" value="1"/>
</dbReference>
<evidence type="ECO:0000256" key="3">
    <source>
        <dbReference type="ARBA" id="ARBA00022989"/>
    </source>
</evidence>
<evidence type="ECO:0000256" key="4">
    <source>
        <dbReference type="ARBA" id="ARBA00023040"/>
    </source>
</evidence>
<evidence type="ECO:0000259" key="9">
    <source>
        <dbReference type="PROSITE" id="PS50262"/>
    </source>
</evidence>
<evidence type="ECO:0000256" key="6">
    <source>
        <dbReference type="ARBA" id="ARBA00023170"/>
    </source>
</evidence>
<keyword evidence="5 8" id="KW-0472">Membrane</keyword>
<keyword evidence="11" id="KW-1185">Reference proteome</keyword>
<dbReference type="InterPro" id="IPR017452">
    <property type="entry name" value="GPCR_Rhodpsn_7TM"/>
</dbReference>
<accession>A0A210PP32</accession>